<evidence type="ECO:0000313" key="2">
    <source>
        <dbReference type="Proteomes" id="UP000259610"/>
    </source>
</evidence>
<sequence length="64" mass="7313">MPTTCWSDAIGKVKHLPSISDKLQTWRGDGVNTKKRALLKERFDSDYQKFTYTCLRAQGETFSG</sequence>
<gene>
    <name evidence="1" type="ORF">DCG58_14905</name>
</gene>
<reference evidence="1 2" key="1">
    <citation type="journal article" date="2018" name="Nat. Biotechnol.">
        <title>A standardized bacterial taxonomy based on genome phylogeny substantially revises the tree of life.</title>
        <authorList>
            <person name="Parks D.H."/>
            <person name="Chuvochina M."/>
            <person name="Waite D.W."/>
            <person name="Rinke C."/>
            <person name="Skarshewski A."/>
            <person name="Chaumeil P.A."/>
            <person name="Hugenholtz P."/>
        </authorList>
    </citation>
    <scope>NUCLEOTIDE SEQUENCE [LARGE SCALE GENOMIC DNA]</scope>
    <source>
        <strain evidence="1">UBA8733</strain>
    </source>
</reference>
<dbReference type="Proteomes" id="UP000259610">
    <property type="component" value="Unassembled WGS sequence"/>
</dbReference>
<organism evidence="1 2">
    <name type="scientific">Hyphomonas adhaerens</name>
    <dbReference type="NCBI Taxonomy" id="81029"/>
    <lineage>
        <taxon>Bacteria</taxon>
        <taxon>Pseudomonadati</taxon>
        <taxon>Pseudomonadota</taxon>
        <taxon>Alphaproteobacteria</taxon>
        <taxon>Hyphomonadales</taxon>
        <taxon>Hyphomonadaceae</taxon>
        <taxon>Hyphomonas</taxon>
    </lineage>
</organism>
<name>A0A3B9H192_9PROT</name>
<dbReference type="AlphaFoldDB" id="A0A3B9H192"/>
<comment type="caution">
    <text evidence="1">The sequence shown here is derived from an EMBL/GenBank/DDBJ whole genome shotgun (WGS) entry which is preliminary data.</text>
</comment>
<accession>A0A3B9H192</accession>
<dbReference type="EMBL" id="DMAN01000334">
    <property type="protein sequence ID" value="HAE28451.1"/>
    <property type="molecule type" value="Genomic_DNA"/>
</dbReference>
<proteinExistence type="predicted"/>
<protein>
    <submittedName>
        <fullName evidence="1">Uncharacterized protein</fullName>
    </submittedName>
</protein>
<evidence type="ECO:0000313" key="1">
    <source>
        <dbReference type="EMBL" id="HAE28451.1"/>
    </source>
</evidence>